<feature type="site" description="Contributes to redox potential value" evidence="8">
    <location>
        <position position="35"/>
    </location>
</feature>
<feature type="disulfide bond" description="Redox-active" evidence="9">
    <location>
        <begin position="33"/>
        <end position="36"/>
    </location>
</feature>
<dbReference type="Gene3D" id="3.40.30.10">
    <property type="entry name" value="Glutaredoxin"/>
    <property type="match status" value="1"/>
</dbReference>
<dbReference type="NCBIfam" id="TIGR01068">
    <property type="entry name" value="thioredoxin"/>
    <property type="match status" value="1"/>
</dbReference>
<evidence type="ECO:0000256" key="3">
    <source>
        <dbReference type="ARBA" id="ARBA00022982"/>
    </source>
</evidence>
<dbReference type="CDD" id="cd02947">
    <property type="entry name" value="TRX_family"/>
    <property type="match status" value="1"/>
</dbReference>
<evidence type="ECO:0000256" key="1">
    <source>
        <dbReference type="ARBA" id="ARBA00008987"/>
    </source>
</evidence>
<dbReference type="GO" id="GO:0015035">
    <property type="term" value="F:protein-disulfide reductase activity"/>
    <property type="evidence" value="ECO:0007669"/>
    <property type="project" value="UniProtKB-UniRule"/>
</dbReference>
<name>A0A7V2AUH1_UNCEI</name>
<feature type="active site" description="Nucleophile" evidence="8">
    <location>
        <position position="36"/>
    </location>
</feature>
<dbReference type="Pfam" id="PF00085">
    <property type="entry name" value="Thioredoxin"/>
    <property type="match status" value="1"/>
</dbReference>
<dbReference type="PANTHER" id="PTHR45663">
    <property type="entry name" value="GEO12009P1"/>
    <property type="match status" value="1"/>
</dbReference>
<keyword evidence="3" id="KW-0249">Electron transport</keyword>
<feature type="active site" description="Nucleophile" evidence="8">
    <location>
        <position position="33"/>
    </location>
</feature>
<organism evidence="11">
    <name type="scientific">Eiseniibacteriota bacterium</name>
    <dbReference type="NCBI Taxonomy" id="2212470"/>
    <lineage>
        <taxon>Bacteria</taxon>
        <taxon>Candidatus Eiseniibacteriota</taxon>
    </lineage>
</organism>
<sequence>MADRVKKITDETFGTKVIGSRSPAVVDFWATWCEPCRKLDEVLEQMASEYDGRVSFFKVDVNESNATASKYAVRSIPMLLFFNGGEIVDQAIGSLSKEMLEEKLQKLLQYV</sequence>
<evidence type="ECO:0000256" key="5">
    <source>
        <dbReference type="ARBA" id="ARBA00023284"/>
    </source>
</evidence>
<keyword evidence="2" id="KW-0813">Transport</keyword>
<reference evidence="11" key="1">
    <citation type="journal article" date="2020" name="mSystems">
        <title>Genome- and Community-Level Interaction Insights into Carbon Utilization and Element Cycling Functions of Hydrothermarchaeota in Hydrothermal Sediment.</title>
        <authorList>
            <person name="Zhou Z."/>
            <person name="Liu Y."/>
            <person name="Xu W."/>
            <person name="Pan J."/>
            <person name="Luo Z.H."/>
            <person name="Li M."/>
        </authorList>
    </citation>
    <scope>NUCLEOTIDE SEQUENCE [LARGE SCALE GENOMIC DNA]</scope>
    <source>
        <strain evidence="11">SpSt-1233</strain>
    </source>
</reference>
<gene>
    <name evidence="11" type="primary">trxA</name>
    <name evidence="11" type="ORF">ENO08_03280</name>
</gene>
<dbReference type="PROSITE" id="PS00194">
    <property type="entry name" value="THIOREDOXIN_1"/>
    <property type="match status" value="1"/>
</dbReference>
<evidence type="ECO:0000256" key="7">
    <source>
        <dbReference type="PIRNR" id="PIRNR000077"/>
    </source>
</evidence>
<dbReference type="PANTHER" id="PTHR45663:SF11">
    <property type="entry name" value="GEO12009P1"/>
    <property type="match status" value="1"/>
</dbReference>
<dbReference type="Proteomes" id="UP000886069">
    <property type="component" value="Unassembled WGS sequence"/>
</dbReference>
<evidence type="ECO:0000313" key="11">
    <source>
        <dbReference type="EMBL" id="HER43461.1"/>
    </source>
</evidence>
<evidence type="ECO:0000256" key="8">
    <source>
        <dbReference type="PIRSR" id="PIRSR000077-1"/>
    </source>
</evidence>
<dbReference type="PIRSF" id="PIRSF000077">
    <property type="entry name" value="Thioredoxin"/>
    <property type="match status" value="1"/>
</dbReference>
<dbReference type="AlphaFoldDB" id="A0A7V2AUH1"/>
<comment type="similarity">
    <text evidence="1 7">Belongs to the thioredoxin family.</text>
</comment>
<comment type="caution">
    <text evidence="11">The sequence shown here is derived from an EMBL/GenBank/DDBJ whole genome shotgun (WGS) entry which is preliminary data.</text>
</comment>
<dbReference type="InterPro" id="IPR036249">
    <property type="entry name" value="Thioredoxin-like_sf"/>
</dbReference>
<dbReference type="FunFam" id="3.40.30.10:FF:000001">
    <property type="entry name" value="Thioredoxin"/>
    <property type="match status" value="1"/>
</dbReference>
<dbReference type="SUPFAM" id="SSF52833">
    <property type="entry name" value="Thioredoxin-like"/>
    <property type="match status" value="1"/>
</dbReference>
<keyword evidence="5 9" id="KW-0676">Redox-active center</keyword>
<proteinExistence type="inferred from homology"/>
<dbReference type="InterPro" id="IPR017937">
    <property type="entry name" value="Thioredoxin_CS"/>
</dbReference>
<evidence type="ECO:0000256" key="4">
    <source>
        <dbReference type="ARBA" id="ARBA00023157"/>
    </source>
</evidence>
<dbReference type="GO" id="GO:0005737">
    <property type="term" value="C:cytoplasm"/>
    <property type="evidence" value="ECO:0007669"/>
    <property type="project" value="TreeGrafter"/>
</dbReference>
<evidence type="ECO:0000256" key="2">
    <source>
        <dbReference type="ARBA" id="ARBA00022448"/>
    </source>
</evidence>
<dbReference type="PROSITE" id="PS51352">
    <property type="entry name" value="THIOREDOXIN_2"/>
    <property type="match status" value="1"/>
</dbReference>
<feature type="site" description="Contributes to redox potential value" evidence="8">
    <location>
        <position position="34"/>
    </location>
</feature>
<dbReference type="InterPro" id="IPR013766">
    <property type="entry name" value="Thioredoxin_domain"/>
</dbReference>
<keyword evidence="4 9" id="KW-1015">Disulfide bond</keyword>
<evidence type="ECO:0000259" key="10">
    <source>
        <dbReference type="PROSITE" id="PS51352"/>
    </source>
</evidence>
<feature type="site" description="Deprotonates C-terminal active site Cys" evidence="8">
    <location>
        <position position="27"/>
    </location>
</feature>
<evidence type="ECO:0000256" key="6">
    <source>
        <dbReference type="NCBIfam" id="TIGR01068"/>
    </source>
</evidence>
<feature type="domain" description="Thioredoxin" evidence="10">
    <location>
        <begin position="2"/>
        <end position="109"/>
    </location>
</feature>
<dbReference type="EMBL" id="DSEC01000232">
    <property type="protein sequence ID" value="HER43461.1"/>
    <property type="molecule type" value="Genomic_DNA"/>
</dbReference>
<dbReference type="InterPro" id="IPR005746">
    <property type="entry name" value="Thioredoxin"/>
</dbReference>
<accession>A0A7V2AUH1</accession>
<protein>
    <recommendedName>
        <fullName evidence="6 7">Thioredoxin</fullName>
    </recommendedName>
</protein>
<evidence type="ECO:0000256" key="9">
    <source>
        <dbReference type="PIRSR" id="PIRSR000077-4"/>
    </source>
</evidence>